<dbReference type="AlphaFoldDB" id="A0A6V8Q8N9"/>
<comment type="caution">
    <text evidence="2">The sequence shown here is derived from an EMBL/GenBank/DDBJ whole genome shotgun (WGS) entry which is preliminary data.</text>
</comment>
<evidence type="ECO:0000313" key="2">
    <source>
        <dbReference type="EMBL" id="GFP23893.1"/>
    </source>
</evidence>
<evidence type="ECO:0000256" key="1">
    <source>
        <dbReference type="SAM" id="MobiDB-lite"/>
    </source>
</evidence>
<sequence length="72" mass="7762">MVEATRQTLAWPGDANSQAVTNVNPDVASSHRPSRDGGTWECRASFPKAKADTSGTRTGKHPVAPRRNRDGM</sequence>
<dbReference type="EMBL" id="BLRW01000239">
    <property type="protein sequence ID" value="GFP23893.1"/>
    <property type="molecule type" value="Genomic_DNA"/>
</dbReference>
<name>A0A6V8Q8N9_9ACTN</name>
<feature type="compositionally biased region" description="Polar residues" evidence="1">
    <location>
        <begin position="15"/>
        <end position="24"/>
    </location>
</feature>
<gene>
    <name evidence="2" type="ORF">HKBW3S09_01359</name>
</gene>
<organism evidence="2 3">
    <name type="scientific">Candidatus Hakubella thermalkaliphila</name>
    <dbReference type="NCBI Taxonomy" id="2754717"/>
    <lineage>
        <taxon>Bacteria</taxon>
        <taxon>Bacillati</taxon>
        <taxon>Actinomycetota</taxon>
        <taxon>Actinomycetota incertae sedis</taxon>
        <taxon>Candidatus Hakubellales</taxon>
        <taxon>Candidatus Hakubellaceae</taxon>
        <taxon>Candidatus Hakubella</taxon>
    </lineage>
</organism>
<dbReference type="Proteomes" id="UP000585609">
    <property type="component" value="Unassembled WGS sequence"/>
</dbReference>
<feature type="region of interest" description="Disordered" evidence="1">
    <location>
        <begin position="1"/>
        <end position="72"/>
    </location>
</feature>
<evidence type="ECO:0000313" key="3">
    <source>
        <dbReference type="Proteomes" id="UP000585609"/>
    </source>
</evidence>
<reference evidence="2 3" key="1">
    <citation type="journal article" date="2020" name="Front. Microbiol.">
        <title>Single-cell genomics of novel Actinobacteria with the Wood-Ljungdahl pathway discovered in a serpentinizing system.</title>
        <authorList>
            <person name="Merino N."/>
            <person name="Kawai M."/>
            <person name="Boyd E.S."/>
            <person name="Colman D.R."/>
            <person name="McGlynn S.E."/>
            <person name="Nealson K.H."/>
            <person name="Kurokawa K."/>
            <person name="Hongoh Y."/>
        </authorList>
    </citation>
    <scope>NUCLEOTIDE SEQUENCE [LARGE SCALE GENOMIC DNA]</scope>
    <source>
        <strain evidence="2 3">S09_30</strain>
    </source>
</reference>
<proteinExistence type="predicted"/>
<accession>A0A6V8Q8N9</accession>
<protein>
    <submittedName>
        <fullName evidence="2">Uncharacterized protein</fullName>
    </submittedName>
</protein>